<dbReference type="GO" id="GO:0008202">
    <property type="term" value="P:steroid metabolic process"/>
    <property type="evidence" value="ECO:0007669"/>
    <property type="project" value="UniProtKB-ARBA"/>
</dbReference>
<dbReference type="Gene3D" id="3.90.700.10">
    <property type="entry name" value="Succinate dehydrogenase/fumarate reductase flavoprotein, catalytic domain"/>
    <property type="match status" value="1"/>
</dbReference>
<proteinExistence type="predicted"/>
<gene>
    <name evidence="6" type="primary">ifcA_1</name>
    <name evidence="6" type="ORF">VVAX_01336</name>
</gene>
<dbReference type="InterPro" id="IPR050315">
    <property type="entry name" value="FAD-oxidoreductase_2"/>
</dbReference>
<evidence type="ECO:0000256" key="1">
    <source>
        <dbReference type="ARBA" id="ARBA00001974"/>
    </source>
</evidence>
<dbReference type="EC" id="1.3.5.4" evidence="6"/>
<accession>A0A679IS66</accession>
<dbReference type="Gene3D" id="3.50.50.60">
    <property type="entry name" value="FAD/NAD(P)-binding domain"/>
    <property type="match status" value="1"/>
</dbReference>
<protein>
    <submittedName>
        <fullName evidence="6">Fumarate reductase flavoprotein subunit</fullName>
        <ecNumber evidence="6">1.3.5.4</ecNumber>
    </submittedName>
</protein>
<dbReference type="InterPro" id="IPR036188">
    <property type="entry name" value="FAD/NAD-bd_sf"/>
</dbReference>
<feature type="domain" description="FAD-dependent oxidoreductase 2 FAD-binding" evidence="5">
    <location>
        <begin position="22"/>
        <end position="441"/>
    </location>
</feature>
<dbReference type="SUPFAM" id="SSF51905">
    <property type="entry name" value="FAD/NAD(P)-binding domain"/>
    <property type="match status" value="1"/>
</dbReference>
<dbReference type="PRINTS" id="PR00411">
    <property type="entry name" value="PNDRDTASEI"/>
</dbReference>
<keyword evidence="3" id="KW-0274">FAD</keyword>
<sequence>MTAPARTVRRADAVDAEVYTAVAIVGGGASGLTAALMLADAGIDCVVLERDALPSGSTALSSGFIPAPGTRVQRAHGVADDSAARFAADIQAKAHGRAAPALVEAYAKAIGPALDALQERHGLQWMLLDGFLYPGHSVHRMHALPQKTGAALMAALQAAAEAAGIPVLTQAVVDTLVLDAGDRVVGIDYLRPDGTRESLGCDALLLACNGFGGNADMVRALLPEMAEATFGGHVGNDGSAILWGESLGARLRDLGGYQGHGSWVTPQGALMSWAVMMEGGVQINAEGRRFHDETQGYSEAAVHVLAQPGGIAWNVFDTPLLALARGFPDFCEAEAAGALRRCDSVAALADCIGCDAAVLQATLDAIHGSAPAPAPTAAPAADGRVFARGLEAPYFAVKVTGALFHTQGGLDTAPDMRVLRQDGTPLPNLLAAGGAAGGVSGDAVWGYLSGNGLLSAVAGGYIAAHTAAALVQHKEASA</sequence>
<dbReference type="AlphaFoldDB" id="A0A679IS66"/>
<name>A0A679IS66_VARPD</name>
<dbReference type="PANTHER" id="PTHR43400">
    <property type="entry name" value="FUMARATE REDUCTASE"/>
    <property type="match status" value="1"/>
</dbReference>
<dbReference type="Pfam" id="PF00890">
    <property type="entry name" value="FAD_binding_2"/>
    <property type="match status" value="1"/>
</dbReference>
<dbReference type="GO" id="GO:0016491">
    <property type="term" value="F:oxidoreductase activity"/>
    <property type="evidence" value="ECO:0007669"/>
    <property type="project" value="UniProtKB-KW"/>
</dbReference>
<dbReference type="RefSeq" id="WP_339089032.1">
    <property type="nucleotide sequence ID" value="NZ_LR743507.1"/>
</dbReference>
<keyword evidence="4 6" id="KW-0560">Oxidoreductase</keyword>
<dbReference type="SUPFAM" id="SSF56425">
    <property type="entry name" value="Succinate dehydrogenase/fumarate reductase flavoprotein, catalytic domain"/>
    <property type="match status" value="1"/>
</dbReference>
<keyword evidence="2" id="KW-0285">Flavoprotein</keyword>
<evidence type="ECO:0000256" key="4">
    <source>
        <dbReference type="ARBA" id="ARBA00023002"/>
    </source>
</evidence>
<dbReference type="EMBL" id="LR743507">
    <property type="protein sequence ID" value="CAA2101611.1"/>
    <property type="molecule type" value="Genomic_DNA"/>
</dbReference>
<evidence type="ECO:0000313" key="6">
    <source>
        <dbReference type="EMBL" id="CAA2101611.1"/>
    </source>
</evidence>
<evidence type="ECO:0000256" key="3">
    <source>
        <dbReference type="ARBA" id="ARBA00022827"/>
    </source>
</evidence>
<organism evidence="6">
    <name type="scientific">Variovorax paradoxus</name>
    <dbReference type="NCBI Taxonomy" id="34073"/>
    <lineage>
        <taxon>Bacteria</taxon>
        <taxon>Pseudomonadati</taxon>
        <taxon>Pseudomonadota</taxon>
        <taxon>Betaproteobacteria</taxon>
        <taxon>Burkholderiales</taxon>
        <taxon>Comamonadaceae</taxon>
        <taxon>Variovorax</taxon>
    </lineage>
</organism>
<reference evidence="6" key="1">
    <citation type="submission" date="2019-12" db="EMBL/GenBank/DDBJ databases">
        <authorList>
            <person name="Cremers G."/>
        </authorList>
    </citation>
    <scope>NUCLEOTIDE SEQUENCE</scope>
    <source>
        <strain evidence="6">Vvax</strain>
    </source>
</reference>
<evidence type="ECO:0000259" key="5">
    <source>
        <dbReference type="Pfam" id="PF00890"/>
    </source>
</evidence>
<dbReference type="PANTHER" id="PTHR43400:SF10">
    <property type="entry name" value="3-OXOSTEROID 1-DEHYDROGENASE"/>
    <property type="match status" value="1"/>
</dbReference>
<dbReference type="InterPro" id="IPR027477">
    <property type="entry name" value="Succ_DH/fumarate_Rdtase_cat_sf"/>
</dbReference>
<evidence type="ECO:0000256" key="2">
    <source>
        <dbReference type="ARBA" id="ARBA00022630"/>
    </source>
</evidence>
<dbReference type="InterPro" id="IPR003953">
    <property type="entry name" value="FAD-dep_OxRdtase_2_FAD-bd"/>
</dbReference>
<comment type="cofactor">
    <cofactor evidence="1">
        <name>FAD</name>
        <dbReference type="ChEBI" id="CHEBI:57692"/>
    </cofactor>
</comment>